<evidence type="ECO:0000313" key="5">
    <source>
        <dbReference type="EMBL" id="JAD79970.1"/>
    </source>
</evidence>
<protein>
    <recommendedName>
        <fullName evidence="4">FLZ-type domain-containing protein</fullName>
    </recommendedName>
</protein>
<dbReference type="PROSITE" id="PS51795">
    <property type="entry name" value="ZF_FLZ"/>
    <property type="match status" value="1"/>
</dbReference>
<dbReference type="Pfam" id="PF04570">
    <property type="entry name" value="zf-FLZ"/>
    <property type="match status" value="1"/>
</dbReference>
<feature type="domain" description="FLZ-type" evidence="4">
    <location>
        <begin position="1"/>
        <end position="27"/>
    </location>
</feature>
<dbReference type="InterPro" id="IPR007650">
    <property type="entry name" value="Zf-FLZ_dom"/>
</dbReference>
<evidence type="ECO:0000259" key="4">
    <source>
        <dbReference type="PROSITE" id="PS51795"/>
    </source>
</evidence>
<dbReference type="AlphaFoldDB" id="A0A0A9D2T1"/>
<name>A0A0A9D2T1_ARUDO</name>
<reference evidence="5" key="1">
    <citation type="submission" date="2014-09" db="EMBL/GenBank/DDBJ databases">
        <authorList>
            <person name="Magalhaes I.L.F."/>
            <person name="Oliveira U."/>
            <person name="Santos F.R."/>
            <person name="Vidigal T.H.D.A."/>
            <person name="Brescovit A.D."/>
            <person name="Santos A.J."/>
        </authorList>
    </citation>
    <scope>NUCLEOTIDE SEQUENCE</scope>
    <source>
        <tissue evidence="5">Shoot tissue taken approximately 20 cm above the soil surface</tissue>
    </source>
</reference>
<comment type="similarity">
    <text evidence="1">Belongs to the FLZ family.</text>
</comment>
<dbReference type="PANTHER" id="PTHR46868">
    <property type="entry name" value="FCS-LIKE ZINC FINGER 11"/>
    <property type="match status" value="1"/>
</dbReference>
<feature type="zinc finger region" description="FLZ-type" evidence="3">
    <location>
        <begin position="1"/>
        <end position="27"/>
    </location>
</feature>
<sequence length="63" mass="6850">MLFCRGERAFCSGNCRDQEVLIEDEEENSTAVSSLTSLGSTSLFNDDIFMDGMVVLTGPAELP</sequence>
<proteinExistence type="inferred from homology"/>
<evidence type="ECO:0000256" key="3">
    <source>
        <dbReference type="PROSITE-ProRule" id="PRU01131"/>
    </source>
</evidence>
<evidence type="ECO:0000256" key="1">
    <source>
        <dbReference type="ARBA" id="ARBA00009374"/>
    </source>
</evidence>
<evidence type="ECO:0000256" key="2">
    <source>
        <dbReference type="ARBA" id="ARBA00022723"/>
    </source>
</evidence>
<accession>A0A0A9D2T1</accession>
<dbReference type="PANTHER" id="PTHR46868:SF10">
    <property type="entry name" value="OS05G0180500 PROTEIN"/>
    <property type="match status" value="1"/>
</dbReference>
<organism evidence="5">
    <name type="scientific">Arundo donax</name>
    <name type="common">Giant reed</name>
    <name type="synonym">Donax arundinaceus</name>
    <dbReference type="NCBI Taxonomy" id="35708"/>
    <lineage>
        <taxon>Eukaryota</taxon>
        <taxon>Viridiplantae</taxon>
        <taxon>Streptophyta</taxon>
        <taxon>Embryophyta</taxon>
        <taxon>Tracheophyta</taxon>
        <taxon>Spermatophyta</taxon>
        <taxon>Magnoliopsida</taxon>
        <taxon>Liliopsida</taxon>
        <taxon>Poales</taxon>
        <taxon>Poaceae</taxon>
        <taxon>PACMAD clade</taxon>
        <taxon>Arundinoideae</taxon>
        <taxon>Arundineae</taxon>
        <taxon>Arundo</taxon>
    </lineage>
</organism>
<dbReference type="EMBL" id="GBRH01217925">
    <property type="protein sequence ID" value="JAD79970.1"/>
    <property type="molecule type" value="Transcribed_RNA"/>
</dbReference>
<dbReference type="GO" id="GO:0046872">
    <property type="term" value="F:metal ion binding"/>
    <property type="evidence" value="ECO:0007669"/>
    <property type="project" value="UniProtKB-KW"/>
</dbReference>
<keyword evidence="2" id="KW-0479">Metal-binding</keyword>
<reference evidence="5" key="2">
    <citation type="journal article" date="2015" name="Data Brief">
        <title>Shoot transcriptome of the giant reed, Arundo donax.</title>
        <authorList>
            <person name="Barrero R.A."/>
            <person name="Guerrero F.D."/>
            <person name="Moolhuijzen P."/>
            <person name="Goolsby J.A."/>
            <person name="Tidwell J."/>
            <person name="Bellgard S.E."/>
            <person name="Bellgard M.I."/>
        </authorList>
    </citation>
    <scope>NUCLEOTIDE SEQUENCE</scope>
    <source>
        <tissue evidence="5">Shoot tissue taken approximately 20 cm above the soil surface</tissue>
    </source>
</reference>
<dbReference type="InterPro" id="IPR044585">
    <property type="entry name" value="FLZ10/11"/>
</dbReference>